<dbReference type="Gene3D" id="1.20.90.10">
    <property type="entry name" value="Phospholipase A2 domain"/>
    <property type="match status" value="1"/>
</dbReference>
<dbReference type="InterPro" id="IPR036444">
    <property type="entry name" value="PLipase_A2_dom_sf"/>
</dbReference>
<gene>
    <name evidence="1" type="ORF">A2996_02845</name>
</gene>
<sequence length="136" mass="15900">MKIKKFKKEIFQITFLIFFAFMIFLDRTYSPENLNQYNDYIKGVAGERSVPISDFRSDGCSLWPEGFLGFSWEGYCVEHDIKYWLGGTDEERQKADEELRDNINKVFPGMGDIVYLGVRLGGKSLIPFSWGWENKK</sequence>
<dbReference type="AlphaFoldDB" id="A0A1F5EN79"/>
<dbReference type="SUPFAM" id="SSF48619">
    <property type="entry name" value="Phospholipase A2, PLA2"/>
    <property type="match status" value="1"/>
</dbReference>
<comment type="caution">
    <text evidence="1">The sequence shown here is derived from an EMBL/GenBank/DDBJ whole genome shotgun (WGS) entry which is preliminary data.</text>
</comment>
<protein>
    <submittedName>
        <fullName evidence="1">Uncharacterized protein</fullName>
    </submittedName>
</protein>
<name>A0A1F5EN79_9BACT</name>
<evidence type="ECO:0000313" key="1">
    <source>
        <dbReference type="EMBL" id="OGD68664.1"/>
    </source>
</evidence>
<dbReference type="STRING" id="1797579.A2996_02845"/>
<proteinExistence type="predicted"/>
<dbReference type="GO" id="GO:0050482">
    <property type="term" value="P:arachidonate secretion"/>
    <property type="evidence" value="ECO:0007669"/>
    <property type="project" value="InterPro"/>
</dbReference>
<dbReference type="EMBL" id="MFAB01000018">
    <property type="protein sequence ID" value="OGD68664.1"/>
    <property type="molecule type" value="Genomic_DNA"/>
</dbReference>
<dbReference type="Proteomes" id="UP000176865">
    <property type="component" value="Unassembled WGS sequence"/>
</dbReference>
<reference evidence="1 2" key="1">
    <citation type="journal article" date="2016" name="Nat. Commun.">
        <title>Thousands of microbial genomes shed light on interconnected biogeochemical processes in an aquifer system.</title>
        <authorList>
            <person name="Anantharaman K."/>
            <person name="Brown C.T."/>
            <person name="Hug L.A."/>
            <person name="Sharon I."/>
            <person name="Castelle C.J."/>
            <person name="Probst A.J."/>
            <person name="Thomas B.C."/>
            <person name="Singh A."/>
            <person name="Wilkins M.J."/>
            <person name="Karaoz U."/>
            <person name="Brodie E.L."/>
            <person name="Williams K.H."/>
            <person name="Hubbard S.S."/>
            <person name="Banfield J.F."/>
        </authorList>
    </citation>
    <scope>NUCLEOTIDE SEQUENCE [LARGE SCALE GENOMIC DNA]</scope>
</reference>
<dbReference type="GO" id="GO:0004623">
    <property type="term" value="F:phospholipase A2 activity"/>
    <property type="evidence" value="ECO:0007669"/>
    <property type="project" value="InterPro"/>
</dbReference>
<evidence type="ECO:0000313" key="2">
    <source>
        <dbReference type="Proteomes" id="UP000176865"/>
    </source>
</evidence>
<organism evidence="1 2">
    <name type="scientific">Candidatus Campbellbacteria bacterium RIFCSPLOWO2_01_FULL_34_15</name>
    <dbReference type="NCBI Taxonomy" id="1797579"/>
    <lineage>
        <taxon>Bacteria</taxon>
        <taxon>Candidatus Campbelliibacteriota</taxon>
    </lineage>
</organism>
<dbReference type="GO" id="GO:0006644">
    <property type="term" value="P:phospholipid metabolic process"/>
    <property type="evidence" value="ECO:0007669"/>
    <property type="project" value="InterPro"/>
</dbReference>
<accession>A0A1F5EN79</accession>